<dbReference type="Proteomes" id="UP000017822">
    <property type="component" value="Unassembled WGS sequence"/>
</dbReference>
<organism evidence="2 3">
    <name type="scientific">Stutzerimonas chloritidismutans AW-1</name>
    <dbReference type="NCBI Taxonomy" id="1263865"/>
    <lineage>
        <taxon>Bacteria</taxon>
        <taxon>Pseudomonadati</taxon>
        <taxon>Pseudomonadota</taxon>
        <taxon>Gammaproteobacteria</taxon>
        <taxon>Pseudomonadales</taxon>
        <taxon>Pseudomonadaceae</taxon>
        <taxon>Stutzerimonas</taxon>
    </lineage>
</organism>
<name>V4QGQ0_STUCH</name>
<dbReference type="AlphaFoldDB" id="V4QGQ0"/>
<proteinExistence type="predicted"/>
<reference evidence="2 3" key="1">
    <citation type="submission" date="2013-07" db="EMBL/GenBank/DDBJ databases">
        <authorList>
            <person name="Schaap P.J."/>
            <person name="Mehboob F."/>
            <person name="Oosterkamp M.J."/>
            <person name="de Vos W.M."/>
            <person name="Stams A.J.M."/>
            <person name="Koehorst J.J."/>
        </authorList>
    </citation>
    <scope>NUCLEOTIDE SEQUENCE [LARGE SCALE GENOMIC DNA]</scope>
    <source>
        <strain evidence="2 3">AW-1</strain>
    </source>
</reference>
<evidence type="ECO:0000313" key="3">
    <source>
        <dbReference type="Proteomes" id="UP000017822"/>
    </source>
</evidence>
<gene>
    <name evidence="2" type="ORF">F753_12610</name>
</gene>
<dbReference type="EMBL" id="AOFQ01000036">
    <property type="protein sequence ID" value="ESQ99058.1"/>
    <property type="molecule type" value="Genomic_DNA"/>
</dbReference>
<evidence type="ECO:0000313" key="2">
    <source>
        <dbReference type="EMBL" id="ESQ99058.1"/>
    </source>
</evidence>
<dbReference type="PATRIC" id="fig|1263865.4.peg.2440"/>
<protein>
    <submittedName>
        <fullName evidence="2">Uncharacterized protein</fullName>
    </submittedName>
</protein>
<feature type="region of interest" description="Disordered" evidence="1">
    <location>
        <begin position="13"/>
        <end position="39"/>
    </location>
</feature>
<comment type="caution">
    <text evidence="2">The sequence shown here is derived from an EMBL/GenBank/DDBJ whole genome shotgun (WGS) entry which is preliminary data.</text>
</comment>
<evidence type="ECO:0000256" key="1">
    <source>
        <dbReference type="SAM" id="MobiDB-lite"/>
    </source>
</evidence>
<accession>V4QGQ0</accession>
<sequence>MALLRRHLLPLLQARAGQRPELPAAKKSSPTTDGRGADE</sequence>